<dbReference type="InterPro" id="IPR025827">
    <property type="entry name" value="Zn_ribbon_recom_dom"/>
</dbReference>
<evidence type="ECO:0000256" key="2">
    <source>
        <dbReference type="SAM" id="MobiDB-lite"/>
    </source>
</evidence>
<dbReference type="Pfam" id="PF14287">
    <property type="entry name" value="DUF4368"/>
    <property type="match status" value="1"/>
</dbReference>
<comment type="caution">
    <text evidence="5">The sequence shown here is derived from an EMBL/GenBank/DDBJ whole genome shotgun (WGS) entry which is preliminary data.</text>
</comment>
<dbReference type="InterPro" id="IPR036162">
    <property type="entry name" value="Resolvase-like_N_sf"/>
</dbReference>
<dbReference type="InterPro" id="IPR006119">
    <property type="entry name" value="Resolv_N"/>
</dbReference>
<dbReference type="PANTHER" id="PTHR30461">
    <property type="entry name" value="DNA-INVERTASE FROM LAMBDOID PROPHAGE"/>
    <property type="match status" value="1"/>
</dbReference>
<dbReference type="PANTHER" id="PTHR30461:SF23">
    <property type="entry name" value="DNA RECOMBINASE-RELATED"/>
    <property type="match status" value="1"/>
</dbReference>
<dbReference type="RefSeq" id="WP_097779727.1">
    <property type="nucleotide sequence ID" value="NZ_NMTZ01000020.1"/>
</dbReference>
<accession>A0A2A7AXD7</accession>
<dbReference type="CDD" id="cd03770">
    <property type="entry name" value="SR_TndX_transposase"/>
    <property type="match status" value="1"/>
</dbReference>
<dbReference type="Pfam" id="PF07508">
    <property type="entry name" value="Recombinase"/>
    <property type="match status" value="1"/>
</dbReference>
<evidence type="ECO:0000259" key="4">
    <source>
        <dbReference type="PROSITE" id="PS51737"/>
    </source>
</evidence>
<feature type="coiled-coil region" evidence="1">
    <location>
        <begin position="415"/>
        <end position="470"/>
    </location>
</feature>
<feature type="compositionally biased region" description="Basic and acidic residues" evidence="2">
    <location>
        <begin position="549"/>
        <end position="560"/>
    </location>
</feature>
<organism evidence="5 6">
    <name type="scientific">Faecalibacterium prausnitzii</name>
    <dbReference type="NCBI Taxonomy" id="853"/>
    <lineage>
        <taxon>Bacteria</taxon>
        <taxon>Bacillati</taxon>
        <taxon>Bacillota</taxon>
        <taxon>Clostridia</taxon>
        <taxon>Eubacteriales</taxon>
        <taxon>Oscillospiraceae</taxon>
        <taxon>Faecalibacterium</taxon>
    </lineage>
</organism>
<dbReference type="GO" id="GO:0003677">
    <property type="term" value="F:DNA binding"/>
    <property type="evidence" value="ECO:0007669"/>
    <property type="project" value="InterPro"/>
</dbReference>
<feature type="compositionally biased region" description="Basic and acidic residues" evidence="2">
    <location>
        <begin position="680"/>
        <end position="698"/>
    </location>
</feature>
<dbReference type="Gene3D" id="3.40.50.1390">
    <property type="entry name" value="Resolvase, N-terminal catalytic domain"/>
    <property type="match status" value="1"/>
</dbReference>
<dbReference type="SMART" id="SM00857">
    <property type="entry name" value="Resolvase"/>
    <property type="match status" value="1"/>
</dbReference>
<dbReference type="InterPro" id="IPR011109">
    <property type="entry name" value="DNA_bind_recombinase_dom"/>
</dbReference>
<protein>
    <submittedName>
        <fullName evidence="5">Recombinase</fullName>
    </submittedName>
</protein>
<dbReference type="GO" id="GO:0000150">
    <property type="term" value="F:DNA strand exchange activity"/>
    <property type="evidence" value="ECO:0007669"/>
    <property type="project" value="InterPro"/>
</dbReference>
<dbReference type="Pfam" id="PF00239">
    <property type="entry name" value="Resolvase"/>
    <property type="match status" value="1"/>
</dbReference>
<reference evidence="5 6" key="1">
    <citation type="journal article" date="2017" name="Front. Microbiol.">
        <title>New Insights into the Diversity of the Genus Faecalibacterium.</title>
        <authorList>
            <person name="Benevides L."/>
            <person name="Burman S."/>
            <person name="Martin R."/>
            <person name="Robert V."/>
            <person name="Thomas M."/>
            <person name="Miquel S."/>
            <person name="Chain F."/>
            <person name="Sokol H."/>
            <person name="Bermudez-Humaran L.G."/>
            <person name="Morrison M."/>
            <person name="Langella P."/>
            <person name="Azevedo V.A."/>
            <person name="Chatel J.M."/>
            <person name="Soares S."/>
        </authorList>
    </citation>
    <scope>NUCLEOTIDE SEQUENCE [LARGE SCALE GENOMIC DNA]</scope>
    <source>
        <strain evidence="5 6">CNCM I 4644</strain>
    </source>
</reference>
<evidence type="ECO:0000259" key="3">
    <source>
        <dbReference type="PROSITE" id="PS51736"/>
    </source>
</evidence>
<keyword evidence="1" id="KW-0175">Coiled coil</keyword>
<dbReference type="Pfam" id="PF13408">
    <property type="entry name" value="Zn_ribbon_recom"/>
    <property type="match status" value="1"/>
</dbReference>
<feature type="domain" description="Resolvase/invertase-type recombinase catalytic" evidence="3">
    <location>
        <begin position="7"/>
        <end position="156"/>
    </location>
</feature>
<proteinExistence type="predicted"/>
<dbReference type="InterPro" id="IPR038109">
    <property type="entry name" value="DNA_bind_recomb_sf"/>
</dbReference>
<feature type="region of interest" description="Disordered" evidence="2">
    <location>
        <begin position="671"/>
        <end position="698"/>
    </location>
</feature>
<dbReference type="EMBL" id="NMTZ01000020">
    <property type="protein sequence ID" value="PDX83804.1"/>
    <property type="molecule type" value="Genomic_DNA"/>
</dbReference>
<dbReference type="InterPro" id="IPR025378">
    <property type="entry name" value="DUF4368"/>
</dbReference>
<gene>
    <name evidence="5" type="ORF">CGS59_09330</name>
</gene>
<dbReference type="SUPFAM" id="SSF53041">
    <property type="entry name" value="Resolvase-like"/>
    <property type="match status" value="1"/>
</dbReference>
<evidence type="ECO:0000313" key="6">
    <source>
        <dbReference type="Proteomes" id="UP000220480"/>
    </source>
</evidence>
<feature type="domain" description="Recombinase" evidence="4">
    <location>
        <begin position="164"/>
        <end position="308"/>
    </location>
</feature>
<feature type="region of interest" description="Disordered" evidence="2">
    <location>
        <begin position="549"/>
        <end position="574"/>
    </location>
</feature>
<dbReference type="PROSITE" id="PS51736">
    <property type="entry name" value="RECOMBINASES_3"/>
    <property type="match status" value="1"/>
</dbReference>
<evidence type="ECO:0000256" key="1">
    <source>
        <dbReference type="SAM" id="Coils"/>
    </source>
</evidence>
<dbReference type="Proteomes" id="UP000220480">
    <property type="component" value="Unassembled WGS sequence"/>
</dbReference>
<evidence type="ECO:0000313" key="5">
    <source>
        <dbReference type="EMBL" id="PDX83804.1"/>
    </source>
</evidence>
<dbReference type="AlphaFoldDB" id="A0A2A7AXD7"/>
<feature type="compositionally biased region" description="Basic residues" evidence="2">
    <location>
        <begin position="561"/>
        <end position="574"/>
    </location>
</feature>
<sequence length="698" mass="80706">MPKIPRITALYERLSRDDDLAGESNSITNQKKYLEDYAQKNGFKNICHFTDDGFSGVNFNRPGFQSLIKEVEAGNVETLIVKDMSRLGRNYLQVGFYTEVLFPQKNVRFLAINNSIDSNNASDNDFAPFLNIMNEWYAKDTSNKIKAVFDARMKDGKRCSGSIPYGYNRLPDDKQTLVVDPVASEVVKRIFLLANEGKSPRAIAELLTEEKVLIPAAYAQKYHPEQYNGIKFSDPYLWGTSSVRTILGRQEYLGHTVLRKSVSTNFKLHKRKETEEDEQYVFQNTHEPIISQELWDSVQKRRCRVNRASAWGTHTNRLSGYLYCADCGRRLTLQTHYSKKDGSTQYSYRCGGYASRVNGCTAHSISADNVEALILASVKRFSRFVLKDEEIFALELQSLWKEKREEKPKQNQSELKRCQKRYDELSALIRSLYENFMSGLLPERQYKQLMAQYDSEQAELESKVETMKSEIAEDKSSSADIQHFISLIRKCKNPTEISDSIFNELVDKIVVYEAEGTGNARTQKVDIYFNYVGQVDIAYTEEELAELKAQKGQEEQQRMEKQRKREKAYREKRKAKKIAENGGEIIKTKTCPHCGKEFTPTSNRQLFCSRECWNQARQEQKKADREAERGDYYYRQRTCAVCGHSYWPTHSQQEFCSDECRRINHNKKTLEFYHKKKGNPKPDPEAAPKPKPKEDNAA</sequence>
<dbReference type="PROSITE" id="PS51737">
    <property type="entry name" value="RECOMBINASE_DNA_BIND"/>
    <property type="match status" value="1"/>
</dbReference>
<name>A0A2A7AXD7_9FIRM</name>
<dbReference type="Gene3D" id="3.90.1750.20">
    <property type="entry name" value="Putative Large Serine Recombinase, Chain B, Domain 2"/>
    <property type="match status" value="1"/>
</dbReference>
<dbReference type="InterPro" id="IPR050639">
    <property type="entry name" value="SSR_resolvase"/>
</dbReference>